<reference evidence="1 2" key="1">
    <citation type="submission" date="2021-02" db="EMBL/GenBank/DDBJ databases">
        <authorList>
            <person name="Vanwijnsberghe S."/>
        </authorList>
    </citation>
    <scope>NUCLEOTIDE SEQUENCE [LARGE SCALE GENOMIC DNA]</scope>
    <source>
        <strain evidence="1 2">R-69776</strain>
    </source>
</reference>
<keyword evidence="2" id="KW-1185">Reference proteome</keyword>
<sequence length="50" mass="5141">MTSALGRGSTSLSGQSSSSVLPLLLLAFLATRFCVPGQSYLGVEGLIAPW</sequence>
<accession>A0ABM8QMW0</accession>
<dbReference type="EMBL" id="CAJNBH010000002">
    <property type="protein sequence ID" value="CAE6705784.1"/>
    <property type="molecule type" value="Genomic_DNA"/>
</dbReference>
<organism evidence="1 2">
    <name type="scientific">Paraburkholderia nemoris</name>
    <dbReference type="NCBI Taxonomy" id="2793076"/>
    <lineage>
        <taxon>Bacteria</taxon>
        <taxon>Pseudomonadati</taxon>
        <taxon>Pseudomonadota</taxon>
        <taxon>Betaproteobacteria</taxon>
        <taxon>Burkholderiales</taxon>
        <taxon>Burkholderiaceae</taxon>
        <taxon>Paraburkholderia</taxon>
    </lineage>
</organism>
<comment type="caution">
    <text evidence="1">The sequence shown here is derived from an EMBL/GenBank/DDBJ whole genome shotgun (WGS) entry which is preliminary data.</text>
</comment>
<gene>
    <name evidence="1" type="ORF">R69776_00858</name>
</gene>
<proteinExistence type="predicted"/>
<evidence type="ECO:0000313" key="2">
    <source>
        <dbReference type="Proteomes" id="UP000673821"/>
    </source>
</evidence>
<dbReference type="Proteomes" id="UP000673821">
    <property type="component" value="Unassembled WGS sequence"/>
</dbReference>
<protein>
    <submittedName>
        <fullName evidence="1">Uncharacterized protein</fullName>
    </submittedName>
</protein>
<evidence type="ECO:0000313" key="1">
    <source>
        <dbReference type="EMBL" id="CAE6705784.1"/>
    </source>
</evidence>
<name>A0ABM8QMW0_9BURK</name>